<reference evidence="1" key="1">
    <citation type="submission" date="2013-07" db="EMBL/GenBank/DDBJ databases">
        <title>Nephila pilipes venom gland.</title>
        <authorList>
            <person name="Huo L.J."/>
        </authorList>
    </citation>
    <scope>NUCLEOTIDE SEQUENCE</scope>
    <source>
        <tissue evidence="1">Venom gland</tissue>
    </source>
</reference>
<dbReference type="EMBL" id="KF433549">
    <property type="protein sequence ID" value="AII97871.1"/>
    <property type="molecule type" value="mRNA"/>
</dbReference>
<sequence>MIIQAIIGTVFLGAAYNMNYFSAIRVFIYDSEDIQSKLQVRPEESIVSKFQVINKAADLIDFLELDPALALREKYSSIGLPFQDVIRSVFDRREVIELVLYVKCKMENQTFPSDTKLKSDWQTRPQKYVGTHFVKSMTTGGNLVISYEITPSKPEYRSDVRNIIASHIGNSGIIDENLMQKLENFKKALDSKAYINLKTYSTGIGFHIPPRNIEEGFKFAHEFPQLLKNTGKGKGVVLEIELLDLHTVEPNYSEYKINPDLTPVLKEAYAKYDDILGFKVKT</sequence>
<evidence type="ECO:0000313" key="1">
    <source>
        <dbReference type="EMBL" id="AII97871.1"/>
    </source>
</evidence>
<dbReference type="AlphaFoldDB" id="A0A076KU37"/>
<proteinExistence type="evidence at transcript level"/>
<protein>
    <submittedName>
        <fullName evidence="1">BLTX503</fullName>
    </submittedName>
</protein>
<name>A0A076KU37_NEPPI</name>
<accession>A0A076KU37</accession>
<organism evidence="1">
    <name type="scientific">Nephila pilipes</name>
    <name type="common">Giant wood spider</name>
    <name type="synonym">Nephila maculata</name>
    <dbReference type="NCBI Taxonomy" id="299642"/>
    <lineage>
        <taxon>Eukaryota</taxon>
        <taxon>Metazoa</taxon>
        <taxon>Ecdysozoa</taxon>
        <taxon>Arthropoda</taxon>
        <taxon>Chelicerata</taxon>
        <taxon>Arachnida</taxon>
        <taxon>Araneae</taxon>
        <taxon>Araneomorphae</taxon>
        <taxon>Entelegynae</taxon>
        <taxon>Araneoidea</taxon>
        <taxon>Nephilidae</taxon>
        <taxon>Nephila</taxon>
    </lineage>
</organism>